<evidence type="ECO:0000313" key="7">
    <source>
        <dbReference type="Proteomes" id="UP000010802"/>
    </source>
</evidence>
<accession>L0S2Y9</accession>
<dbReference type="InterPro" id="IPR002941">
    <property type="entry name" value="DNA_methylase_N4/N6"/>
</dbReference>
<proteinExistence type="inferred from homology"/>
<dbReference type="Gene3D" id="3.40.50.150">
    <property type="entry name" value="Vaccinia Virus protein VP39"/>
    <property type="match status" value="2"/>
</dbReference>
<dbReference type="PATRIC" id="fig|1209989.3.peg.2327"/>
<dbReference type="Pfam" id="PF01555">
    <property type="entry name" value="N6_N4_Mtase"/>
    <property type="match status" value="2"/>
</dbReference>
<dbReference type="AlphaFoldDB" id="F4LQJ7"/>
<comment type="similarity">
    <text evidence="1">Belongs to the N(4)/N(6)-methyltransferase family.</text>
</comment>
<protein>
    <submittedName>
        <fullName evidence="6">DNA methylase N-4/N-6 domain protein</fullName>
    </submittedName>
</protein>
<evidence type="ECO:0000256" key="4">
    <source>
        <dbReference type="ARBA" id="ARBA00022747"/>
    </source>
</evidence>
<name>F4LQJ7_TEPAE</name>
<dbReference type="PROSITE" id="PS00092">
    <property type="entry name" value="N6_MTASE"/>
    <property type="match status" value="1"/>
</dbReference>
<accession>F4LQJ7</accession>
<gene>
    <name evidence="6" type="ordered locus">TEPIRE1_2015</name>
</gene>
<evidence type="ECO:0000256" key="2">
    <source>
        <dbReference type="ARBA" id="ARBA00022603"/>
    </source>
</evidence>
<keyword evidence="3" id="KW-0808">Transferase</keyword>
<dbReference type="eggNOG" id="COG0863">
    <property type="taxonomic scope" value="Bacteria"/>
</dbReference>
<dbReference type="GO" id="GO:0032259">
    <property type="term" value="P:methylation"/>
    <property type="evidence" value="ECO:0007669"/>
    <property type="project" value="UniProtKB-KW"/>
</dbReference>
<dbReference type="InterPro" id="IPR002052">
    <property type="entry name" value="DNA_methylase_N6_adenine_CS"/>
</dbReference>
<dbReference type="REBASE" id="35722">
    <property type="entry name" value="M.TspRe1ORF1871P"/>
</dbReference>
<dbReference type="OrthoDB" id="9773571at2"/>
<dbReference type="Proteomes" id="UP000010802">
    <property type="component" value="Chromosome"/>
</dbReference>
<dbReference type="GO" id="GO:0003677">
    <property type="term" value="F:DNA binding"/>
    <property type="evidence" value="ECO:0007669"/>
    <property type="project" value="InterPro"/>
</dbReference>
<reference evidence="7" key="1">
    <citation type="journal article" date="2013" name="Genome Announc.">
        <title>First genome sequence of a syntrophic acetate-oxidizing bacterium, Tepidanaerobacter acetatoxydans strain Re1.</title>
        <authorList>
            <person name="Manzoor S."/>
            <person name="Bongcam-Rudloff E."/>
            <person name="Schnurer A."/>
            <person name="Muller B."/>
        </authorList>
    </citation>
    <scope>NUCLEOTIDE SEQUENCE [LARGE SCALE GENOMIC DNA]</scope>
    <source>
        <strain evidence="7">Re1</strain>
    </source>
</reference>
<dbReference type="GO" id="GO:0008170">
    <property type="term" value="F:N-methyltransferase activity"/>
    <property type="evidence" value="ECO:0007669"/>
    <property type="project" value="InterPro"/>
</dbReference>
<dbReference type="InterPro" id="IPR029063">
    <property type="entry name" value="SAM-dependent_MTases_sf"/>
</dbReference>
<evidence type="ECO:0000259" key="5">
    <source>
        <dbReference type="Pfam" id="PF01555"/>
    </source>
</evidence>
<dbReference type="KEGG" id="tep:TepRe1_1871"/>
<dbReference type="SUPFAM" id="SSF53335">
    <property type="entry name" value="S-adenosyl-L-methionine-dependent methyltransferases"/>
    <property type="match status" value="2"/>
</dbReference>
<feature type="domain" description="DNA methylase N-4/N-6" evidence="5">
    <location>
        <begin position="75"/>
        <end position="121"/>
    </location>
</feature>
<keyword evidence="2 6" id="KW-0489">Methyltransferase</keyword>
<dbReference type="STRING" id="1209989.TepRe1_1871"/>
<dbReference type="REBASE" id="58739">
    <property type="entry name" value="M.TacRe1ORF21620P"/>
</dbReference>
<sequence length="849" mass="98189">MKLTKEILDKVRNIEGFPLGKDEDIIALSDPPYYTACPNPFIGEFIEKYGTSYDESTDEYNVEPYTADVSEGKNDPIYNAHSYHTKVPHKAIMRYILHYTKPGDIVFDGFCGTGMTGVAAAMCENPDEDFKIKLEQEARQDGKTIEWGARRAVLCDLSPAATFIAYNYNTPVDVEEFEKEAKRILQEVEDECGWMYETNHTINGTSQLSIDGKPIKGRINYTVWSDVFLCPNCMEEMIFWNIAVNKKTGKVMDKFHCPHCGLLTDKRNVEKAKTTIYDKALGKMIEQVKQVPVMINYSVGRKRFEKTPDEEDLKLLQKIEEMDIPYWYPTDRMPEGDESRRNDIAGITHIHHFYTKRNLWMLSAICDKAKENLRSLVAFQSICATLSSKLSRYNLGRRGNGPISGTLYVASLLAEANILNTFDGKIRDFSKAFSIICKKPLSIINCSSSTDLKNIPSNSIDYIFTDPPFGANLMYSELNFLWEAWLKVFTNNESEAIINKTQGKGLVEYQRIMERCFKEMHRILKPGRWMTVEFHNSKNSVWNAIQEAIMRAGFVVANVRSLNKQQGSFKQVTTTMAVKQDLIISAYKPKDRFVQDFVRQAGTEEGVWNFVRQHLERLPVTLESGGRLDVIPERQNYLLYDSMVAYHIQRGATVPMGAADFYQGLKQRFPERDGMYFLPDQVSKYEQKRMELELNEQLSFLILDEKTAIQWLRQELSKGPKTYQDIQPKFLQELKQLRHENMPELGDLLQESFLQDEKGRWYVPDTSKQSDLEKLRERRLLKDFEEYKTGRGKLRYFRTEAVRAGFKDCWSKKDYNTIVKIGERLPESVLQEDTTLLMYYDNALTRLGD</sequence>
<dbReference type="GO" id="GO:0009307">
    <property type="term" value="P:DNA restriction-modification system"/>
    <property type="evidence" value="ECO:0007669"/>
    <property type="project" value="UniProtKB-KW"/>
</dbReference>
<dbReference type="EMBL" id="HF563609">
    <property type="protein sequence ID" value="CCP26839.1"/>
    <property type="molecule type" value="Genomic_DNA"/>
</dbReference>
<feature type="domain" description="DNA methylase N-4/N-6" evidence="5">
    <location>
        <begin position="460"/>
        <end position="601"/>
    </location>
</feature>
<keyword evidence="4" id="KW-0680">Restriction system</keyword>
<keyword evidence="7" id="KW-1185">Reference proteome</keyword>
<dbReference type="KEGG" id="tae:TepiRe1_2015"/>
<dbReference type="RefSeq" id="WP_013778922.1">
    <property type="nucleotide sequence ID" value="NC_015519.1"/>
</dbReference>
<dbReference type="HOGENOM" id="CLU_014300_0_0_9"/>
<evidence type="ECO:0000313" key="6">
    <source>
        <dbReference type="EMBL" id="CCP26839.1"/>
    </source>
</evidence>
<evidence type="ECO:0000256" key="3">
    <source>
        <dbReference type="ARBA" id="ARBA00022679"/>
    </source>
</evidence>
<evidence type="ECO:0000256" key="1">
    <source>
        <dbReference type="ARBA" id="ARBA00006594"/>
    </source>
</evidence>
<dbReference type="eggNOG" id="COG1743">
    <property type="taxonomic scope" value="Bacteria"/>
</dbReference>
<organism evidence="6 7">
    <name type="scientific">Tepidanaerobacter acetatoxydans (strain DSM 21804 / JCM 16047 / Re1)</name>
    <dbReference type="NCBI Taxonomy" id="1209989"/>
    <lineage>
        <taxon>Bacteria</taxon>
        <taxon>Bacillati</taxon>
        <taxon>Bacillota</taxon>
        <taxon>Clostridia</taxon>
        <taxon>Thermosediminibacterales</taxon>
        <taxon>Tepidanaerobacteraceae</taxon>
        <taxon>Tepidanaerobacter</taxon>
    </lineage>
</organism>